<organism evidence="1 2">
    <name type="scientific">Agrobacterium tumefaciens</name>
    <dbReference type="NCBI Taxonomy" id="358"/>
    <lineage>
        <taxon>Bacteria</taxon>
        <taxon>Pseudomonadati</taxon>
        <taxon>Pseudomonadota</taxon>
        <taxon>Alphaproteobacteria</taxon>
        <taxon>Hyphomicrobiales</taxon>
        <taxon>Rhizobiaceae</taxon>
        <taxon>Rhizobium/Agrobacterium group</taxon>
        <taxon>Agrobacterium</taxon>
        <taxon>Agrobacterium tumefaciens complex</taxon>
    </lineage>
</organism>
<sequence>MIDFRNQNPFYETLFQTIEQKAGVEFDPEALGAIIGFEVGGPIALRTATHSKICVTSELAMYPEQMISAEGLQRYELMTEGHFELEVARTLLTAVGAMSLSAMLGDGHTIDVSAVTGSDGPAMVVLSLYARIKFEGSSYGIYRLSPAM</sequence>
<name>A0A2L2LHI1_AGRTU</name>
<dbReference type="AlphaFoldDB" id="A0A2L2LHI1"/>
<evidence type="ECO:0000313" key="1">
    <source>
        <dbReference type="EMBL" id="AVH43698.1"/>
    </source>
</evidence>
<accession>A0A2L2LHI1</accession>
<protein>
    <submittedName>
        <fullName evidence="1">Uncharacterized protein</fullName>
    </submittedName>
</protein>
<dbReference type="EMBL" id="CP026925">
    <property type="protein sequence ID" value="AVH43698.1"/>
    <property type="molecule type" value="Genomic_DNA"/>
</dbReference>
<gene>
    <name evidence="1" type="ORF">At1D1609_36450</name>
</gene>
<dbReference type="Proteomes" id="UP000237717">
    <property type="component" value="Chromosome II"/>
</dbReference>
<proteinExistence type="predicted"/>
<evidence type="ECO:0000313" key="2">
    <source>
        <dbReference type="Proteomes" id="UP000237717"/>
    </source>
</evidence>
<reference evidence="1 2" key="1">
    <citation type="submission" date="2018-02" db="EMBL/GenBank/DDBJ databases">
        <title>Complete genome sequence of Agrobacterium tumefaciens 1D1609.</title>
        <authorList>
            <person name="Cho S.-T."/>
            <person name="Haryono M."/>
            <person name="Chang H.-H."/>
            <person name="Santos M.N."/>
            <person name="Lai E.-M."/>
            <person name="Kuo C.-H."/>
        </authorList>
    </citation>
    <scope>NUCLEOTIDE SEQUENCE [LARGE SCALE GENOMIC DNA]</scope>
    <source>
        <strain evidence="1 2">1D1609</strain>
    </source>
</reference>
<dbReference type="RefSeq" id="WP_104679729.1">
    <property type="nucleotide sequence ID" value="NZ_CP026925.1"/>
</dbReference>